<feature type="compositionally biased region" description="Basic residues" evidence="1">
    <location>
        <begin position="104"/>
        <end position="119"/>
    </location>
</feature>
<feature type="region of interest" description="Disordered" evidence="1">
    <location>
        <begin position="1"/>
        <end position="26"/>
    </location>
</feature>
<dbReference type="Proteomes" id="UP000322245">
    <property type="component" value="Unassembled WGS sequence"/>
</dbReference>
<evidence type="ECO:0000313" key="3">
    <source>
        <dbReference type="Proteomes" id="UP000322245"/>
    </source>
</evidence>
<gene>
    <name evidence="2" type="ORF">B9479_005000</name>
</gene>
<dbReference type="AlphaFoldDB" id="A0A5D3ASE1"/>
<proteinExistence type="predicted"/>
<feature type="compositionally biased region" description="Basic and acidic residues" evidence="1">
    <location>
        <begin position="196"/>
        <end position="207"/>
    </location>
</feature>
<comment type="caution">
    <text evidence="2">The sequence shown here is derived from an EMBL/GenBank/DDBJ whole genome shotgun (WGS) entry which is preliminary data.</text>
</comment>
<dbReference type="EMBL" id="NIDF01000063">
    <property type="protein sequence ID" value="TYJ54335.1"/>
    <property type="molecule type" value="Genomic_DNA"/>
</dbReference>
<name>A0A5D3ASE1_9TREE</name>
<feature type="compositionally biased region" description="Acidic residues" evidence="1">
    <location>
        <begin position="84"/>
        <end position="93"/>
    </location>
</feature>
<sequence>MNDRPSESSSYYDASNAGEGSCYTDDWDAVRRDIDQTLLLWQEDEEDVTETNLDYNFSVGPEDLDLDDFKDDAEDVTETGKSLEEEEAPGDDEEAKREADEKRKARKARNARNAIKRKQNVLDDINRRTERFWSSAAHVTMTDLKHQLQKLDEYDAEIEAQITASLLSGTTISLPGTDATKSEEATSENKSMPGRMESRRWSGDKESRRRKALDQFNAKERAKTASNQHEKDLLMAKINERTFGSRKATRITDIEELKEQLARLDDRDKKRVESVRARLINDGRLS</sequence>
<accession>A0A5D3ASE1</accession>
<feature type="region of interest" description="Disordered" evidence="1">
    <location>
        <begin position="74"/>
        <end position="120"/>
    </location>
</feature>
<protein>
    <submittedName>
        <fullName evidence="2">Uncharacterized protein</fullName>
    </submittedName>
</protein>
<organism evidence="2 3">
    <name type="scientific">Cryptococcus floricola</name>
    <dbReference type="NCBI Taxonomy" id="2591691"/>
    <lineage>
        <taxon>Eukaryota</taxon>
        <taxon>Fungi</taxon>
        <taxon>Dikarya</taxon>
        <taxon>Basidiomycota</taxon>
        <taxon>Agaricomycotina</taxon>
        <taxon>Tremellomycetes</taxon>
        <taxon>Tremellales</taxon>
        <taxon>Cryptococcaceae</taxon>
        <taxon>Cryptococcus</taxon>
    </lineage>
</organism>
<feature type="compositionally biased region" description="Basic and acidic residues" evidence="1">
    <location>
        <begin position="94"/>
        <end position="103"/>
    </location>
</feature>
<evidence type="ECO:0000313" key="2">
    <source>
        <dbReference type="EMBL" id="TYJ54335.1"/>
    </source>
</evidence>
<reference evidence="2 3" key="1">
    <citation type="submission" date="2017-05" db="EMBL/GenBank/DDBJ databases">
        <title>The Genome Sequence of Tsuchiyaea wingfieldii DSM 27421.</title>
        <authorList>
            <person name="Cuomo C."/>
            <person name="Passer A."/>
            <person name="Billmyre B."/>
            <person name="Heitman J."/>
        </authorList>
    </citation>
    <scope>NUCLEOTIDE SEQUENCE [LARGE SCALE GENOMIC DNA]</scope>
    <source>
        <strain evidence="2 3">DSM 27421</strain>
    </source>
</reference>
<feature type="region of interest" description="Disordered" evidence="1">
    <location>
        <begin position="174"/>
        <end position="210"/>
    </location>
</feature>
<evidence type="ECO:0000256" key="1">
    <source>
        <dbReference type="SAM" id="MobiDB-lite"/>
    </source>
</evidence>
<keyword evidence="3" id="KW-1185">Reference proteome</keyword>